<dbReference type="InterPro" id="IPR036568">
    <property type="entry name" value="GGCT-like_sf"/>
</dbReference>
<evidence type="ECO:0000313" key="4">
    <source>
        <dbReference type="EMBL" id="BAP60515.1"/>
    </source>
</evidence>
<dbReference type="AlphaFoldDB" id="A0A2Z5PH39"/>
<organism evidence="4 5">
    <name type="scientific">Methanococcus maripaludis KA1</name>
    <dbReference type="NCBI Taxonomy" id="637914"/>
    <lineage>
        <taxon>Archaea</taxon>
        <taxon>Methanobacteriati</taxon>
        <taxon>Methanobacteriota</taxon>
        <taxon>Methanomada group</taxon>
        <taxon>Methanococci</taxon>
        <taxon>Methanococcales</taxon>
        <taxon>Methanococcaceae</taxon>
        <taxon>Methanococcus</taxon>
    </lineage>
</organism>
<dbReference type="Proteomes" id="UP000264208">
    <property type="component" value="Chromosome"/>
</dbReference>
<dbReference type="SUPFAM" id="SSF110857">
    <property type="entry name" value="Gamma-glutamyl cyclotransferase-like"/>
    <property type="match status" value="1"/>
</dbReference>
<dbReference type="CDD" id="cd06661">
    <property type="entry name" value="GGCT_like"/>
    <property type="match status" value="1"/>
</dbReference>
<dbReference type="InterPro" id="IPR013024">
    <property type="entry name" value="GGCT-like"/>
</dbReference>
<dbReference type="Gene3D" id="3.10.490.10">
    <property type="entry name" value="Gamma-glutamyl cyclotransferase-like"/>
    <property type="match status" value="1"/>
</dbReference>
<evidence type="ECO:0000256" key="1">
    <source>
        <dbReference type="ARBA" id="ARBA00022679"/>
    </source>
</evidence>
<dbReference type="KEGG" id="mmak:MMKA1_03980"/>
<reference evidence="4 5" key="1">
    <citation type="submission" date="2009-06" db="EMBL/GenBank/DDBJ databases">
        <title>Molecular Evidence for Microbiologically Influenced Corrosion from genome of Methanogen.</title>
        <authorList>
            <person name="Ito N."/>
            <person name="Tsurumaru H."/>
            <person name="Shimizu A."/>
            <person name="Harada T."/>
            <person name="Hosoyama A."/>
            <person name="Horikawa H."/>
            <person name="Wakai S."/>
            <person name="Sasaki K."/>
            <person name="Nishijima K."/>
            <person name="Ataku H."/>
            <person name="Yamazaki J."/>
            <person name="Mise M."/>
            <person name="Yamazaki S."/>
            <person name="Tanikawa S."/>
            <person name="Harayama S."/>
            <person name="Fujita N."/>
        </authorList>
    </citation>
    <scope>NUCLEOTIDE SEQUENCE [LARGE SCALE GENOMIC DNA]</scope>
    <source>
        <strain evidence="5">KA1 ( NBRC 102054)</strain>
    </source>
</reference>
<proteinExistence type="predicted"/>
<dbReference type="PANTHER" id="PTHR31544">
    <property type="entry name" value="AIG2-LIKE PROTEIN D"/>
    <property type="match status" value="1"/>
</dbReference>
<feature type="domain" description="Gamma-glutamylcyclotransferase AIG2-like" evidence="3">
    <location>
        <begin position="6"/>
        <end position="105"/>
    </location>
</feature>
<accession>A0A2Z5PH39</accession>
<evidence type="ECO:0000259" key="3">
    <source>
        <dbReference type="Pfam" id="PF06094"/>
    </source>
</evidence>
<dbReference type="RefSeq" id="WP_146778016.1">
    <property type="nucleotide sequence ID" value="NZ_AP011526.1"/>
</dbReference>
<dbReference type="PANTHER" id="PTHR31544:SF2">
    <property type="entry name" value="AIG2-LIKE PROTEIN D"/>
    <property type="match status" value="1"/>
</dbReference>
<evidence type="ECO:0000313" key="5">
    <source>
        <dbReference type="Proteomes" id="UP000264208"/>
    </source>
</evidence>
<dbReference type="InterPro" id="IPR009288">
    <property type="entry name" value="AIG2-like_dom"/>
</dbReference>
<keyword evidence="1" id="KW-0808">Transferase</keyword>
<dbReference type="GO" id="GO:0016740">
    <property type="term" value="F:transferase activity"/>
    <property type="evidence" value="ECO:0007669"/>
    <property type="project" value="UniProtKB-KW"/>
</dbReference>
<sequence length="107" mass="12718">MDYFNIFAYGELMKDEILFELINRVPEKNLGKIYNFEKFFDEKIGYYGIKPKENSSVSGIILFNINSTELEIFDDYEDEGTYYSKNKTICYDLNGKGYESYVYVRLE</sequence>
<dbReference type="GeneID" id="41278815"/>
<dbReference type="Pfam" id="PF06094">
    <property type="entry name" value="GGACT"/>
    <property type="match status" value="1"/>
</dbReference>
<evidence type="ECO:0000256" key="2">
    <source>
        <dbReference type="ARBA" id="ARBA00030602"/>
    </source>
</evidence>
<dbReference type="EMBL" id="AP011526">
    <property type="protein sequence ID" value="BAP60515.1"/>
    <property type="molecule type" value="Genomic_DNA"/>
</dbReference>
<gene>
    <name evidence="4" type="ORF">MMKA1_03980</name>
</gene>
<name>A0A2Z5PH39_METMI</name>
<protein>
    <recommendedName>
        <fullName evidence="2">Putative gamma-glutamylcyclotransferase</fullName>
    </recommendedName>
</protein>
<dbReference type="InterPro" id="IPR045038">
    <property type="entry name" value="AIG2-like"/>
</dbReference>